<keyword evidence="8 11" id="KW-1133">Transmembrane helix</keyword>
<evidence type="ECO:0000313" key="14">
    <source>
        <dbReference type="EMBL" id="PIL25686.1"/>
    </source>
</evidence>
<evidence type="ECO:0000256" key="5">
    <source>
        <dbReference type="ARBA" id="ARBA00022692"/>
    </source>
</evidence>
<dbReference type="SUPFAM" id="SSF53254">
    <property type="entry name" value="Phosphoglycerate mutase-like"/>
    <property type="match status" value="1"/>
</dbReference>
<feature type="domain" description="EMC1 first beta-propeller" evidence="13">
    <location>
        <begin position="434"/>
        <end position="808"/>
    </location>
</feature>
<comment type="subcellular location">
    <subcellularLocation>
        <location evidence="1">Endoplasmic reticulum membrane</location>
        <topology evidence="1">Single-pass type I membrane protein</topology>
    </subcellularLocation>
</comment>
<evidence type="ECO:0000256" key="8">
    <source>
        <dbReference type="ARBA" id="ARBA00022989"/>
    </source>
</evidence>
<dbReference type="PANTHER" id="PTHR21573">
    <property type="entry name" value="ER MEMBRANE PROTEIN COMPLEX SUBUNIT 1"/>
    <property type="match status" value="1"/>
</dbReference>
<evidence type="ECO:0000256" key="3">
    <source>
        <dbReference type="ARBA" id="ARBA00011276"/>
    </source>
</evidence>
<dbReference type="Gene3D" id="3.40.50.1240">
    <property type="entry name" value="Phosphoglycerate mutase-like"/>
    <property type="match status" value="1"/>
</dbReference>
<dbReference type="PANTHER" id="PTHR21573:SF0">
    <property type="entry name" value="ER MEMBRANE PROTEIN COMPLEX SUBUNIT 1"/>
    <property type="match status" value="1"/>
</dbReference>
<evidence type="ECO:0000256" key="10">
    <source>
        <dbReference type="ARBA" id="ARBA00023180"/>
    </source>
</evidence>
<feature type="transmembrane region" description="Helical" evidence="11">
    <location>
        <begin position="1364"/>
        <end position="1382"/>
    </location>
</feature>
<comment type="subunit">
    <text evidence="3">Component of the ER membrane protein complex (EMC).</text>
</comment>
<dbReference type="Pfam" id="PF25293">
    <property type="entry name" value="Beta-prop_EMC1_N"/>
    <property type="match status" value="1"/>
</dbReference>
<keyword evidence="5 11" id="KW-0812">Transmembrane</keyword>
<keyword evidence="15" id="KW-1185">Reference proteome</keyword>
<dbReference type="Pfam" id="PF07774">
    <property type="entry name" value="EMC1_C"/>
    <property type="match status" value="1"/>
</dbReference>
<dbReference type="SUPFAM" id="SSF50998">
    <property type="entry name" value="Quinoprotein alcohol dehydrogenase-like"/>
    <property type="match status" value="1"/>
</dbReference>
<dbReference type="InterPro" id="IPR011047">
    <property type="entry name" value="Quinoprotein_ADH-like_sf"/>
</dbReference>
<gene>
    <name evidence="14" type="ORF">GSI_11436</name>
</gene>
<sequence>MPGYALLWLPSALSTMNVYVTWLLRIPVLFFLAGSATSQSGTLSSRNGVYNSSITPANLPWNTYNYCNAPHVNARHYSKPANAPHAQLVYMNAVIRHHKRTPDNLYPQENELNAIPWNCADFPQFSYGGGSPSAQIFHNTDVPSWHPFLSLFWNGTCDEGQLTHEGLLDSMAHGKDFWGVYGHDLGFLESVNERDIFVRTSVETRTMQVAGGFIAGMDPAFVSKAFPVTTQPSPIDSIPPNYPCPNANAIRDAYQAVPAWTAHLAQNTVLKARLDATLGTAGLADWASWYDHFFDTFTSRTCHGHPLPCNATGGCVSAADAASVFAIGDFEYNYIWNAAENATGYNQLTIGVFLQELAQNFRAFRDGGERFRLRFYVGHDGTMVRVASALGFGRLAPLRWPALGSEIVMEVWKSDEEELFVRVFHEGTVVPGFDNVLAAFHSVNGSIAWRHIFEDDDRIVGFRKDDDVVVSLSGTGGAYFRVFDSQSGNLILERRLHDPQAGRLQEPESLGTAVGFGANENGRDVYVLTNGHTLRRIDRHTGEVKWGWTAPDQTSLVVYAKVFATPSTVYLLGLAKSLSSHTLHITSLSTETGEAIHSGHIPSSISISTGLSEAFILGDAKEPQTAPHVVWFEQGKIKALELTPELKAKPAAAKGAVCRKIADVGLSEHGHFVAVAEDGSGRVMKLTPEGLKAIWEYSDSSTSPSRTDSIYSGGLDVDGNPYIARVFWTHTLKTMSAHVLAPHLADEKGLVTGYTFPFKTGEHGIIQHVALEAANPEHYRVLARLVVTTTTGAVQMWQQDQLQWTREEGLADISVAELVELPERKTASHSESEQETFGARVARQLLDAQGFPQYAVNFVRRFVTGSYASVSASVAPPADANASEPLARDAFGFRKVVVAATPYGKLYGLDSANGAVLWSRVFGLGWAAKVGGQVIPAKVFVTRTVSDGEAPQVVLVAQRKASNGLVDTVLFHVDALTGEDARAQSPSAAGDVLQGDDAIAGPLVEAFLLKTGAGRTVVLLDEFLQVHLYPETGAAKQAFKELAPALRIPLRAGPPGQRRLVGHQVPEELEFTGRHVAYPTWALPFPADQDVLALFARPAGDPVASLGKVLGNRTTLYKYLNPNVVGVLTGPPPSAAAASDRATCGVWLVDGAKGTILYQAVVPSAGGRCDVKAVLVENWLVYHYYDDDVGVNQAKGYRVVSVELYEGKGIDDKRKSSDMSSWSNGTADVSVYEQAFVFPRGIRTLTPTSTSYGISVKDIIVANDNGQIQSFPRRFLDPRRPKHKPTAEESEEWLIQYDAVLPDDPKRVLSHHYQVAKTRKIITSPALLESTSLVFAYGLDMFFTRVAPSSTFDVLSESFNKAQLVITIAGLALAIVVVKPIVARKKLRERWYD</sequence>
<feature type="domain" description="ER membrane protein complex subunit 1 C-terminal" evidence="12">
    <location>
        <begin position="1177"/>
        <end position="1391"/>
    </location>
</feature>
<dbReference type="InterPro" id="IPR011678">
    <property type="entry name" value="EMC1_C"/>
</dbReference>
<keyword evidence="7" id="KW-0256">Endoplasmic reticulum</keyword>
<evidence type="ECO:0000256" key="6">
    <source>
        <dbReference type="ARBA" id="ARBA00022729"/>
    </source>
</evidence>
<proteinExistence type="inferred from homology"/>
<dbReference type="GO" id="GO:0034975">
    <property type="term" value="P:protein folding in endoplasmic reticulum"/>
    <property type="evidence" value="ECO:0007669"/>
    <property type="project" value="TreeGrafter"/>
</dbReference>
<evidence type="ECO:0000256" key="11">
    <source>
        <dbReference type="SAM" id="Phobius"/>
    </source>
</evidence>
<dbReference type="GO" id="GO:0072546">
    <property type="term" value="C:EMC complex"/>
    <property type="evidence" value="ECO:0007669"/>
    <property type="project" value="InterPro"/>
</dbReference>
<dbReference type="Proteomes" id="UP000230002">
    <property type="component" value="Unassembled WGS sequence"/>
</dbReference>
<keyword evidence="9 11" id="KW-0472">Membrane</keyword>
<dbReference type="EMBL" id="AYKW01000045">
    <property type="protein sequence ID" value="PIL25686.1"/>
    <property type="molecule type" value="Genomic_DNA"/>
</dbReference>
<evidence type="ECO:0000256" key="9">
    <source>
        <dbReference type="ARBA" id="ARBA00023136"/>
    </source>
</evidence>
<evidence type="ECO:0000259" key="12">
    <source>
        <dbReference type="Pfam" id="PF07774"/>
    </source>
</evidence>
<dbReference type="InterPro" id="IPR058545">
    <property type="entry name" value="Beta-prop_EMC1_1st"/>
</dbReference>
<dbReference type="InterPro" id="IPR029033">
    <property type="entry name" value="His_PPase_superfam"/>
</dbReference>
<dbReference type="CDD" id="cd07061">
    <property type="entry name" value="HP_HAP_like"/>
    <property type="match status" value="1"/>
</dbReference>
<accession>A0A2G8RVY5</accession>
<keyword evidence="10" id="KW-0325">Glycoprotein</keyword>
<evidence type="ECO:0000256" key="1">
    <source>
        <dbReference type="ARBA" id="ARBA00004115"/>
    </source>
</evidence>
<evidence type="ECO:0000313" key="15">
    <source>
        <dbReference type="Proteomes" id="UP000230002"/>
    </source>
</evidence>
<reference evidence="14 15" key="1">
    <citation type="journal article" date="2015" name="Sci. Rep.">
        <title>Chromosome-level genome map provides insights into diverse defense mechanisms in the medicinal fungus Ganoderma sinense.</title>
        <authorList>
            <person name="Zhu Y."/>
            <person name="Xu J."/>
            <person name="Sun C."/>
            <person name="Zhou S."/>
            <person name="Xu H."/>
            <person name="Nelson D.R."/>
            <person name="Qian J."/>
            <person name="Song J."/>
            <person name="Luo H."/>
            <person name="Xiang L."/>
            <person name="Li Y."/>
            <person name="Xu Z."/>
            <person name="Ji A."/>
            <person name="Wang L."/>
            <person name="Lu S."/>
            <person name="Hayward A."/>
            <person name="Sun W."/>
            <person name="Li X."/>
            <person name="Schwartz D.C."/>
            <person name="Wang Y."/>
            <person name="Chen S."/>
        </authorList>
    </citation>
    <scope>NUCLEOTIDE SEQUENCE [LARGE SCALE GENOMIC DNA]</scope>
    <source>
        <strain evidence="14 15">ZZ0214-1</strain>
    </source>
</reference>
<comment type="caution">
    <text evidence="14">The sequence shown here is derived from an EMBL/GenBank/DDBJ whole genome shotgun (WGS) entry which is preliminary data.</text>
</comment>
<dbReference type="InterPro" id="IPR000560">
    <property type="entry name" value="His_Pase_clade-2"/>
</dbReference>
<dbReference type="Pfam" id="PF00328">
    <property type="entry name" value="His_Phos_2"/>
    <property type="match status" value="1"/>
</dbReference>
<dbReference type="InterPro" id="IPR026895">
    <property type="entry name" value="EMC1"/>
</dbReference>
<organism evidence="14 15">
    <name type="scientific">Ganoderma sinense ZZ0214-1</name>
    <dbReference type="NCBI Taxonomy" id="1077348"/>
    <lineage>
        <taxon>Eukaryota</taxon>
        <taxon>Fungi</taxon>
        <taxon>Dikarya</taxon>
        <taxon>Basidiomycota</taxon>
        <taxon>Agaricomycotina</taxon>
        <taxon>Agaricomycetes</taxon>
        <taxon>Polyporales</taxon>
        <taxon>Polyporaceae</taxon>
        <taxon>Ganoderma</taxon>
    </lineage>
</organism>
<protein>
    <recommendedName>
        <fullName evidence="4">ER membrane protein complex subunit 1</fullName>
    </recommendedName>
</protein>
<dbReference type="OrthoDB" id="28092at2759"/>
<evidence type="ECO:0000256" key="4">
    <source>
        <dbReference type="ARBA" id="ARBA00020824"/>
    </source>
</evidence>
<comment type="similarity">
    <text evidence="2">Belongs to the EMC1 family.</text>
</comment>
<evidence type="ECO:0000256" key="2">
    <source>
        <dbReference type="ARBA" id="ARBA00007904"/>
    </source>
</evidence>
<dbReference type="STRING" id="1077348.A0A2G8RVY5"/>
<keyword evidence="6" id="KW-0732">Signal</keyword>
<evidence type="ECO:0000256" key="7">
    <source>
        <dbReference type="ARBA" id="ARBA00022824"/>
    </source>
</evidence>
<evidence type="ECO:0000259" key="13">
    <source>
        <dbReference type="Pfam" id="PF25293"/>
    </source>
</evidence>
<name>A0A2G8RVY5_9APHY</name>